<protein>
    <submittedName>
        <fullName evidence="2">tRNA threonylcarbamoyladenosine dehydratase</fullName>
    </submittedName>
</protein>
<dbReference type="Gene3D" id="3.40.50.720">
    <property type="entry name" value="NAD(P)-binding Rossmann-like Domain"/>
    <property type="match status" value="1"/>
</dbReference>
<dbReference type="PANTHER" id="PTHR43267">
    <property type="entry name" value="TRNA THREONYLCARBAMOYLADENOSINE DEHYDRATASE"/>
    <property type="match status" value="1"/>
</dbReference>
<reference evidence="2" key="1">
    <citation type="submission" date="2020-08" db="EMBL/GenBank/DDBJ databases">
        <title>Genome public.</title>
        <authorList>
            <person name="Liu C."/>
            <person name="Sun Q."/>
        </authorList>
    </citation>
    <scope>NUCLEOTIDE SEQUENCE</scope>
    <source>
        <strain evidence="2">NSJ-23</strain>
    </source>
</reference>
<dbReference type="Proteomes" id="UP000628736">
    <property type="component" value="Unassembled WGS sequence"/>
</dbReference>
<proteinExistence type="predicted"/>
<dbReference type="PANTHER" id="PTHR43267:SF1">
    <property type="entry name" value="TRNA THREONYLCARBAMOYLADENOSINE DEHYDRATASE"/>
    <property type="match status" value="1"/>
</dbReference>
<evidence type="ECO:0000313" key="3">
    <source>
        <dbReference type="Proteomes" id="UP000628736"/>
    </source>
</evidence>
<dbReference type="InterPro" id="IPR035985">
    <property type="entry name" value="Ubiquitin-activating_enz"/>
</dbReference>
<dbReference type="CDD" id="cd00755">
    <property type="entry name" value="YgdL_like"/>
    <property type="match status" value="1"/>
</dbReference>
<feature type="domain" description="THIF-type NAD/FAD binding fold" evidence="1">
    <location>
        <begin position="11"/>
        <end position="242"/>
    </location>
</feature>
<dbReference type="EMBL" id="JACOPO010000003">
    <property type="protein sequence ID" value="MBC5722306.1"/>
    <property type="molecule type" value="Genomic_DNA"/>
</dbReference>
<evidence type="ECO:0000259" key="1">
    <source>
        <dbReference type="Pfam" id="PF00899"/>
    </source>
</evidence>
<organism evidence="2 3">
    <name type="scientific">Flintibacter hominis</name>
    <dbReference type="NCBI Taxonomy" id="2763048"/>
    <lineage>
        <taxon>Bacteria</taxon>
        <taxon>Bacillati</taxon>
        <taxon>Bacillota</taxon>
        <taxon>Clostridia</taxon>
        <taxon>Eubacteriales</taxon>
        <taxon>Flintibacter</taxon>
    </lineage>
</organism>
<dbReference type="SUPFAM" id="SSF69572">
    <property type="entry name" value="Activating enzymes of the ubiquitin-like proteins"/>
    <property type="match status" value="1"/>
</dbReference>
<dbReference type="GO" id="GO:0061503">
    <property type="term" value="F:tRNA threonylcarbamoyladenosine dehydratase"/>
    <property type="evidence" value="ECO:0007669"/>
    <property type="project" value="TreeGrafter"/>
</dbReference>
<sequence length="247" mass="26219">MSDPFIRTRLLIGEEPLDRLAAARVAVFGVGGVGGFCVEALARAGVGALHLYDDDTVSESNLNRQIAALRSTIGQPKVEVMARRVLDINPGCQVKAVPMFYLPQNAHQVDLSQYDYVADCIDTVAAKLELIARCTALGIPIISAMGSGNKLDPTAFEVTDISKTQGCPLARVMRKELRRRGILHLKVVYSREEPLSPAQLIEAEAPAGEGTRPGSSARRATPGSISFVPAAAGLVLAGAVIRDLGGF</sequence>
<name>A0A8J6J7T5_9FIRM</name>
<comment type="caution">
    <text evidence="2">The sequence shown here is derived from an EMBL/GenBank/DDBJ whole genome shotgun (WGS) entry which is preliminary data.</text>
</comment>
<accession>A0A8J6J7T5</accession>
<dbReference type="AlphaFoldDB" id="A0A8J6J7T5"/>
<evidence type="ECO:0000313" key="2">
    <source>
        <dbReference type="EMBL" id="MBC5722306.1"/>
    </source>
</evidence>
<dbReference type="InterPro" id="IPR045886">
    <property type="entry name" value="ThiF/MoeB/HesA"/>
</dbReference>
<dbReference type="Pfam" id="PF00899">
    <property type="entry name" value="ThiF"/>
    <property type="match status" value="1"/>
</dbReference>
<gene>
    <name evidence="2" type="ORF">H8S11_05735</name>
</gene>
<dbReference type="GO" id="GO:0008641">
    <property type="term" value="F:ubiquitin-like modifier activating enzyme activity"/>
    <property type="evidence" value="ECO:0007669"/>
    <property type="project" value="InterPro"/>
</dbReference>
<dbReference type="GO" id="GO:0061504">
    <property type="term" value="P:cyclic threonylcarbamoyladenosine biosynthetic process"/>
    <property type="evidence" value="ECO:0007669"/>
    <property type="project" value="TreeGrafter"/>
</dbReference>
<keyword evidence="3" id="KW-1185">Reference proteome</keyword>
<dbReference type="InterPro" id="IPR000594">
    <property type="entry name" value="ThiF_NAD_FAD-bd"/>
</dbReference>
<dbReference type="RefSeq" id="WP_147572229.1">
    <property type="nucleotide sequence ID" value="NZ_JACOPO010000003.1"/>
</dbReference>